<dbReference type="PANTHER" id="PTHR31301:SF68">
    <property type="entry name" value="LOB DOMAIN-CONTAINING PROTEIN 32-RELATED"/>
    <property type="match status" value="1"/>
</dbReference>
<keyword evidence="6" id="KW-1185">Reference proteome</keyword>
<protein>
    <recommendedName>
        <fullName evidence="4">LOB domain-containing protein</fullName>
    </recommendedName>
</protein>
<feature type="region of interest" description="Disordered" evidence="3">
    <location>
        <begin position="141"/>
        <end position="163"/>
    </location>
</feature>
<evidence type="ECO:0000256" key="2">
    <source>
        <dbReference type="SAM" id="Coils"/>
    </source>
</evidence>
<comment type="similarity">
    <text evidence="1">Belongs to the LOB domain-containing protein family.</text>
</comment>
<evidence type="ECO:0000256" key="1">
    <source>
        <dbReference type="ARBA" id="ARBA00005474"/>
    </source>
</evidence>
<organism evidence="5 6">
    <name type="scientific">Tagetes erecta</name>
    <name type="common">African marigold</name>
    <dbReference type="NCBI Taxonomy" id="13708"/>
    <lineage>
        <taxon>Eukaryota</taxon>
        <taxon>Viridiplantae</taxon>
        <taxon>Streptophyta</taxon>
        <taxon>Embryophyta</taxon>
        <taxon>Tracheophyta</taxon>
        <taxon>Spermatophyta</taxon>
        <taxon>Magnoliopsida</taxon>
        <taxon>eudicotyledons</taxon>
        <taxon>Gunneridae</taxon>
        <taxon>Pentapetalae</taxon>
        <taxon>asterids</taxon>
        <taxon>campanulids</taxon>
        <taxon>Asterales</taxon>
        <taxon>Asteraceae</taxon>
        <taxon>Asteroideae</taxon>
        <taxon>Heliantheae alliance</taxon>
        <taxon>Tageteae</taxon>
        <taxon>Tagetes</taxon>
    </lineage>
</organism>
<evidence type="ECO:0000259" key="4">
    <source>
        <dbReference type="PROSITE" id="PS50891"/>
    </source>
</evidence>
<dbReference type="Proteomes" id="UP001229421">
    <property type="component" value="Unassembled WGS sequence"/>
</dbReference>
<evidence type="ECO:0000313" key="6">
    <source>
        <dbReference type="Proteomes" id="UP001229421"/>
    </source>
</evidence>
<dbReference type="Pfam" id="PF03195">
    <property type="entry name" value="LOB"/>
    <property type="match status" value="1"/>
</dbReference>
<evidence type="ECO:0000256" key="3">
    <source>
        <dbReference type="SAM" id="MobiDB-lite"/>
    </source>
</evidence>
<dbReference type="PROSITE" id="PS50891">
    <property type="entry name" value="LOB"/>
    <property type="match status" value="1"/>
</dbReference>
<accession>A0AAD8L9L1</accession>
<dbReference type="AlphaFoldDB" id="A0AAD8L9L1"/>
<proteinExistence type="inferred from homology"/>
<dbReference type="PANTHER" id="PTHR31301">
    <property type="entry name" value="LOB DOMAIN-CONTAINING PROTEIN 4-RELATED"/>
    <property type="match status" value="1"/>
</dbReference>
<name>A0AAD8L9L1_TARER</name>
<feature type="region of interest" description="Disordered" evidence="3">
    <location>
        <begin position="253"/>
        <end position="282"/>
    </location>
</feature>
<feature type="coiled-coil region" evidence="2">
    <location>
        <begin position="88"/>
        <end position="115"/>
    </location>
</feature>
<gene>
    <name evidence="5" type="ORF">QVD17_03183</name>
</gene>
<keyword evidence="2" id="KW-0175">Coiled coil</keyword>
<feature type="domain" description="LOB" evidence="4">
    <location>
        <begin position="8"/>
        <end position="109"/>
    </location>
</feature>
<feature type="compositionally biased region" description="Low complexity" evidence="3">
    <location>
        <begin position="267"/>
        <end position="282"/>
    </location>
</feature>
<reference evidence="5" key="1">
    <citation type="journal article" date="2023" name="bioRxiv">
        <title>Improved chromosome-level genome assembly for marigold (Tagetes erecta).</title>
        <authorList>
            <person name="Jiang F."/>
            <person name="Yuan L."/>
            <person name="Wang S."/>
            <person name="Wang H."/>
            <person name="Xu D."/>
            <person name="Wang A."/>
            <person name="Fan W."/>
        </authorList>
    </citation>
    <scope>NUCLEOTIDE SEQUENCE</scope>
    <source>
        <strain evidence="5">WSJ</strain>
        <tissue evidence="5">Leaf</tissue>
    </source>
</reference>
<dbReference type="EMBL" id="JAUHHV010000001">
    <property type="protein sequence ID" value="KAK1437392.1"/>
    <property type="molecule type" value="Genomic_DNA"/>
</dbReference>
<dbReference type="InterPro" id="IPR004883">
    <property type="entry name" value="LOB"/>
</dbReference>
<evidence type="ECO:0000313" key="5">
    <source>
        <dbReference type="EMBL" id="KAK1437392.1"/>
    </source>
</evidence>
<sequence>MSYSRSRPKCAACMTMYTECSEWCVFAPYFPPDQTAKFRSVEYVFGFMNAARFLWKVPVSMREYAVTSLVYEAEARIHDPIFGCAGHVSFLQERVNTLESELHAAKELLASYNTRHQGPGTSKQLFHLQQNQETRNLLQQRFDGAGPSGQHNQQPHESQQHRNERHLMEVSNEFNRRFRGAGPSDQATPIGQAEELRSFIEQLIPHEFMLMQHQKQPLQPQQQELIHFIQQQPLPKQKVIRFVQQLIQKEIKLHLQSKPPQQEQHDNAQPPQQQDQPPQQQN</sequence>
<comment type="caution">
    <text evidence="5">The sequence shown here is derived from an EMBL/GenBank/DDBJ whole genome shotgun (WGS) entry which is preliminary data.</text>
</comment>